<dbReference type="EMBL" id="JBHTJH010000017">
    <property type="protein sequence ID" value="MFD0863005.1"/>
    <property type="molecule type" value="Genomic_DNA"/>
</dbReference>
<proteinExistence type="predicted"/>
<evidence type="ECO:0000313" key="2">
    <source>
        <dbReference type="EMBL" id="MFD0863005.1"/>
    </source>
</evidence>
<evidence type="ECO:0008006" key="4">
    <source>
        <dbReference type="Google" id="ProtNLM"/>
    </source>
</evidence>
<reference evidence="3" key="1">
    <citation type="journal article" date="2019" name="Int. J. Syst. Evol. Microbiol.">
        <title>The Global Catalogue of Microorganisms (GCM) 10K type strain sequencing project: providing services to taxonomists for standard genome sequencing and annotation.</title>
        <authorList>
            <consortium name="The Broad Institute Genomics Platform"/>
            <consortium name="The Broad Institute Genome Sequencing Center for Infectious Disease"/>
            <person name="Wu L."/>
            <person name="Ma J."/>
        </authorList>
    </citation>
    <scope>NUCLEOTIDE SEQUENCE [LARGE SCALE GENOMIC DNA]</scope>
    <source>
        <strain evidence="3">CCUG 62952</strain>
    </source>
</reference>
<dbReference type="RefSeq" id="WP_386408663.1">
    <property type="nucleotide sequence ID" value="NZ_JBHTJH010000017.1"/>
</dbReference>
<comment type="caution">
    <text evidence="2">The sequence shown here is derived from an EMBL/GenBank/DDBJ whole genome shotgun (WGS) entry which is preliminary data.</text>
</comment>
<dbReference type="Proteomes" id="UP001596978">
    <property type="component" value="Unassembled WGS sequence"/>
</dbReference>
<gene>
    <name evidence="2" type="ORF">ACFQ1M_12390</name>
</gene>
<name>A0ABW3CZN9_9FLAO</name>
<keyword evidence="1" id="KW-0472">Membrane</keyword>
<organism evidence="2 3">
    <name type="scientific">Sungkyunkwania multivorans</name>
    <dbReference type="NCBI Taxonomy" id="1173618"/>
    <lineage>
        <taxon>Bacteria</taxon>
        <taxon>Pseudomonadati</taxon>
        <taxon>Bacteroidota</taxon>
        <taxon>Flavobacteriia</taxon>
        <taxon>Flavobacteriales</taxon>
        <taxon>Flavobacteriaceae</taxon>
        <taxon>Sungkyunkwania</taxon>
    </lineage>
</organism>
<evidence type="ECO:0000313" key="3">
    <source>
        <dbReference type="Proteomes" id="UP001596978"/>
    </source>
</evidence>
<keyword evidence="1" id="KW-1133">Transmembrane helix</keyword>
<keyword evidence="1" id="KW-0812">Transmembrane</keyword>
<sequence>MKIFTYILIIFGLALIAFNATKIDFEAPLEGESLVAVISIVAALCGILLLLILNTSKKIQQKIKGRK</sequence>
<accession>A0ABW3CZN9</accession>
<feature type="transmembrane region" description="Helical" evidence="1">
    <location>
        <begin position="35"/>
        <end position="54"/>
    </location>
</feature>
<evidence type="ECO:0000256" key="1">
    <source>
        <dbReference type="SAM" id="Phobius"/>
    </source>
</evidence>
<keyword evidence="3" id="KW-1185">Reference proteome</keyword>
<protein>
    <recommendedName>
        <fullName evidence="4">Lipopolysaccharide assembly protein A domain-containing protein</fullName>
    </recommendedName>
</protein>